<dbReference type="NCBIfam" id="TIGR01764">
    <property type="entry name" value="excise"/>
    <property type="match status" value="1"/>
</dbReference>
<reference evidence="2 3" key="1">
    <citation type="submission" date="2016-10" db="EMBL/GenBank/DDBJ databases">
        <authorList>
            <person name="de Groot N.N."/>
        </authorList>
    </citation>
    <scope>NUCLEOTIDE SEQUENCE [LARGE SCALE GENOMIC DNA]</scope>
    <source>
        <strain evidence="2 3">DSM 3217</strain>
    </source>
</reference>
<dbReference type="EMBL" id="FMXR01000016">
    <property type="protein sequence ID" value="SDB28565.1"/>
    <property type="molecule type" value="Genomic_DNA"/>
</dbReference>
<dbReference type="OrthoDB" id="2065061at2"/>
<protein>
    <submittedName>
        <fullName evidence="2">DNA binding domain-containing protein, excisionase family</fullName>
    </submittedName>
</protein>
<sequence length="71" mass="8068">MNDLLNEYPPILNINEVAEILGVAPNTIRKLIKNDSIPAVKVGKRYKITKTKLLNYLGEYNEAQEPLTRKS</sequence>
<dbReference type="Pfam" id="PF12728">
    <property type="entry name" value="HTH_17"/>
    <property type="match status" value="1"/>
</dbReference>
<evidence type="ECO:0000313" key="3">
    <source>
        <dbReference type="Proteomes" id="UP000199228"/>
    </source>
</evidence>
<dbReference type="AlphaFoldDB" id="A0A1G6C6Q5"/>
<evidence type="ECO:0000259" key="1">
    <source>
        <dbReference type="Pfam" id="PF12728"/>
    </source>
</evidence>
<dbReference type="SUPFAM" id="SSF46955">
    <property type="entry name" value="Putative DNA-binding domain"/>
    <property type="match status" value="1"/>
</dbReference>
<organism evidence="2 3">
    <name type="scientific">Eubacterium oxidoreducens</name>
    <dbReference type="NCBI Taxonomy" id="1732"/>
    <lineage>
        <taxon>Bacteria</taxon>
        <taxon>Bacillati</taxon>
        <taxon>Bacillota</taxon>
        <taxon>Clostridia</taxon>
        <taxon>Eubacteriales</taxon>
        <taxon>Eubacteriaceae</taxon>
        <taxon>Eubacterium</taxon>
    </lineage>
</organism>
<name>A0A1G6C6Q5_EUBOX</name>
<dbReference type="InterPro" id="IPR041657">
    <property type="entry name" value="HTH_17"/>
</dbReference>
<dbReference type="Gene3D" id="3.90.105.50">
    <property type="match status" value="1"/>
</dbReference>
<accession>A0A1G6C6Q5</accession>
<gene>
    <name evidence="2" type="ORF">SAMN02910417_02125</name>
</gene>
<dbReference type="GO" id="GO:0003677">
    <property type="term" value="F:DNA binding"/>
    <property type="evidence" value="ECO:0007669"/>
    <property type="project" value="InterPro"/>
</dbReference>
<dbReference type="InterPro" id="IPR010093">
    <property type="entry name" value="SinI_DNA-bd"/>
</dbReference>
<keyword evidence="3" id="KW-1185">Reference proteome</keyword>
<dbReference type="RefSeq" id="WP_090174338.1">
    <property type="nucleotide sequence ID" value="NZ_FMXR01000016.1"/>
</dbReference>
<feature type="domain" description="Helix-turn-helix" evidence="1">
    <location>
        <begin position="12"/>
        <end position="57"/>
    </location>
</feature>
<evidence type="ECO:0000313" key="2">
    <source>
        <dbReference type="EMBL" id="SDB28565.1"/>
    </source>
</evidence>
<dbReference type="InterPro" id="IPR009061">
    <property type="entry name" value="DNA-bd_dom_put_sf"/>
</dbReference>
<dbReference type="Proteomes" id="UP000199228">
    <property type="component" value="Unassembled WGS sequence"/>
</dbReference>
<proteinExistence type="predicted"/>
<dbReference type="InterPro" id="IPR038148">
    <property type="entry name" value="Tn1545/Tn916_Xis"/>
</dbReference>
<dbReference type="STRING" id="1732.SAMN02910417_02125"/>